<dbReference type="AlphaFoldDB" id="A0A9P1DXP4"/>
<reference evidence="4 5" key="2">
    <citation type="submission" date="2024-05" db="EMBL/GenBank/DDBJ databases">
        <authorList>
            <person name="Chen Y."/>
            <person name="Shah S."/>
            <person name="Dougan E. K."/>
            <person name="Thang M."/>
            <person name="Chan C."/>
        </authorList>
    </citation>
    <scope>NUCLEOTIDE SEQUENCE [LARGE SCALE GENOMIC DNA]</scope>
</reference>
<sequence length="578" mass="63562">MWIFIFFLVASHVEQSAARQCLDHAVPEGQRLNVTLDGVSVPIGIASGNWNSVELVSKIFGILVSEVVGYHVVDGLEQGSAEMIYRLSGCPPSMQSINECWKSPRRFHFALETWEDTVTAAWDATFREMGQFAPVNLGSGGYAGYDGMYILERARAESQAHTGMLLTYYSNFNATWFHPETYCAQVQHILAERVLTCSEAVNLLHPEYGQEYLDATGDLGGIEDAGNGSIRLKCWKDRWWVAPACRNNDVDVERCVAVVTSGAGWGLHFMIQQAFWHNMPLAFATAISEQYISINREFQSVLYWWTPDETFVLQKGMPLVFPPHSVSEYKAGIYASAPRRRSLFKWSAAGMDIVADRAYGLASNLNIGESDISNLLLLHAQNLQDDGATEIWDTACQWLKENTNAWKSWVPDQTVCAVGKGLVDLQGNFVMQREQAVNCGVCPPGFASQKEGATRVCSPCEPGFYQNSFRASSCTACELGSIASEPGSETCRPCSLGSFANRTGQSTCHRCGAKETESAQWTTSLEVNSGSDGSSRWIQVQGASSADYCACVQGTFLFEDRCKACTEGANCPGSNQLE</sequence>
<dbReference type="SMART" id="SM01411">
    <property type="entry name" value="Ephrin_rec_like"/>
    <property type="match status" value="2"/>
</dbReference>
<feature type="non-terminal residue" evidence="3">
    <location>
        <position position="578"/>
    </location>
</feature>
<dbReference type="OrthoDB" id="433239at2759"/>
<keyword evidence="1" id="KW-0732">Signal</keyword>
<comment type="caution">
    <text evidence="3">The sequence shown here is derived from an EMBL/GenBank/DDBJ whole genome shotgun (WGS) entry which is preliminary data.</text>
</comment>
<dbReference type="EMBL" id="CAMXCT010006602">
    <property type="protein sequence ID" value="CAI4016788.1"/>
    <property type="molecule type" value="Genomic_DNA"/>
</dbReference>
<dbReference type="SUPFAM" id="SSF57184">
    <property type="entry name" value="Growth factor receptor domain"/>
    <property type="match status" value="1"/>
</dbReference>
<dbReference type="InterPro" id="IPR009030">
    <property type="entry name" value="Growth_fac_rcpt_cys_sf"/>
</dbReference>
<dbReference type="GO" id="GO:0005840">
    <property type="term" value="C:ribosome"/>
    <property type="evidence" value="ECO:0007669"/>
    <property type="project" value="UniProtKB-KW"/>
</dbReference>
<dbReference type="SUPFAM" id="SSF53850">
    <property type="entry name" value="Periplasmic binding protein-like II"/>
    <property type="match status" value="1"/>
</dbReference>
<dbReference type="Pfam" id="PF07699">
    <property type="entry name" value="Ephrin_rec_like"/>
    <property type="match status" value="1"/>
</dbReference>
<evidence type="ECO:0000259" key="2">
    <source>
        <dbReference type="Pfam" id="PF07699"/>
    </source>
</evidence>
<dbReference type="Proteomes" id="UP001152797">
    <property type="component" value="Unassembled WGS sequence"/>
</dbReference>
<evidence type="ECO:0000256" key="1">
    <source>
        <dbReference type="SAM" id="SignalP"/>
    </source>
</evidence>
<keyword evidence="4" id="KW-0687">Ribonucleoprotein</keyword>
<dbReference type="PANTHER" id="PTHR46967:SF2">
    <property type="entry name" value="SUSHI, VON WILLEBRAND FACTOR TYPE A, EGF AND PENTRAXIN DOMAIN-CONTAINING PROTEIN 1-LIKE"/>
    <property type="match status" value="1"/>
</dbReference>
<evidence type="ECO:0000313" key="3">
    <source>
        <dbReference type="EMBL" id="CAI4016788.1"/>
    </source>
</evidence>
<reference evidence="3" key="1">
    <citation type="submission" date="2022-10" db="EMBL/GenBank/DDBJ databases">
        <authorList>
            <person name="Chen Y."/>
            <person name="Dougan E. K."/>
            <person name="Chan C."/>
            <person name="Rhodes N."/>
            <person name="Thang M."/>
        </authorList>
    </citation>
    <scope>NUCLEOTIDE SEQUENCE</scope>
</reference>
<dbReference type="InterPro" id="IPR011641">
    <property type="entry name" value="Tyr-kin_ephrin_A/B_rcpt-like"/>
</dbReference>
<protein>
    <submittedName>
        <fullName evidence="4">40S ribosomal protein S6</fullName>
    </submittedName>
</protein>
<proteinExistence type="predicted"/>
<gene>
    <name evidence="3" type="ORF">C1SCF055_LOCUS41490</name>
</gene>
<feature type="domain" description="Tyrosine-protein kinase ephrin type A/B receptor-like" evidence="2">
    <location>
        <begin position="484"/>
        <end position="519"/>
    </location>
</feature>
<evidence type="ECO:0000313" key="4">
    <source>
        <dbReference type="EMBL" id="CAL4804100.1"/>
    </source>
</evidence>
<dbReference type="PANTHER" id="PTHR46967">
    <property type="entry name" value="INSULIN-LIKE GROWTH FACTOR BINDING PROTEIN,N-TERMINAL"/>
    <property type="match status" value="1"/>
</dbReference>
<organism evidence="3">
    <name type="scientific">Cladocopium goreaui</name>
    <dbReference type="NCBI Taxonomy" id="2562237"/>
    <lineage>
        <taxon>Eukaryota</taxon>
        <taxon>Sar</taxon>
        <taxon>Alveolata</taxon>
        <taxon>Dinophyceae</taxon>
        <taxon>Suessiales</taxon>
        <taxon>Symbiodiniaceae</taxon>
        <taxon>Cladocopium</taxon>
    </lineage>
</organism>
<keyword evidence="5" id="KW-1185">Reference proteome</keyword>
<name>A0A9P1DXP4_9DINO</name>
<dbReference type="EMBL" id="CAMXCT020006602">
    <property type="protein sequence ID" value="CAL1170163.1"/>
    <property type="molecule type" value="Genomic_DNA"/>
</dbReference>
<dbReference type="Gene3D" id="2.10.50.10">
    <property type="entry name" value="Tumor Necrosis Factor Receptor, subunit A, domain 2"/>
    <property type="match status" value="1"/>
</dbReference>
<feature type="chain" id="PRO_5043271734" evidence="1">
    <location>
        <begin position="19"/>
        <end position="578"/>
    </location>
</feature>
<dbReference type="EMBL" id="CAMXCT030006602">
    <property type="protein sequence ID" value="CAL4804100.1"/>
    <property type="molecule type" value="Genomic_DNA"/>
</dbReference>
<accession>A0A9P1DXP4</accession>
<keyword evidence="4" id="KW-0689">Ribosomal protein</keyword>
<feature type="signal peptide" evidence="1">
    <location>
        <begin position="1"/>
        <end position="18"/>
    </location>
</feature>
<evidence type="ECO:0000313" key="5">
    <source>
        <dbReference type="Proteomes" id="UP001152797"/>
    </source>
</evidence>